<feature type="transmembrane region" description="Helical" evidence="9">
    <location>
        <begin position="38"/>
        <end position="58"/>
    </location>
</feature>
<keyword evidence="8 9" id="KW-0472">Membrane</keyword>
<comment type="similarity">
    <text evidence="2">Belongs to the binding-protein-dependent transport system permease family. HisMQ subfamily.</text>
</comment>
<dbReference type="SUPFAM" id="SSF161098">
    <property type="entry name" value="MetI-like"/>
    <property type="match status" value="1"/>
</dbReference>
<dbReference type="InterPro" id="IPR000515">
    <property type="entry name" value="MetI-like"/>
</dbReference>
<keyword evidence="4" id="KW-1003">Cell membrane</keyword>
<feature type="transmembrane region" description="Helical" evidence="9">
    <location>
        <begin position="215"/>
        <end position="236"/>
    </location>
</feature>
<dbReference type="Pfam" id="PF00528">
    <property type="entry name" value="BPD_transp_1"/>
    <property type="match status" value="1"/>
</dbReference>
<dbReference type="CDD" id="cd06261">
    <property type="entry name" value="TM_PBP2"/>
    <property type="match status" value="1"/>
</dbReference>
<dbReference type="GO" id="GO:0022857">
    <property type="term" value="F:transmembrane transporter activity"/>
    <property type="evidence" value="ECO:0007669"/>
    <property type="project" value="InterPro"/>
</dbReference>
<reference evidence="11" key="2">
    <citation type="journal article" date="2021" name="PeerJ">
        <title>Extensive microbial diversity within the chicken gut microbiome revealed by metagenomics and culture.</title>
        <authorList>
            <person name="Gilroy R."/>
            <person name="Ravi A."/>
            <person name="Getino M."/>
            <person name="Pursley I."/>
            <person name="Horton D.L."/>
            <person name="Alikhan N.F."/>
            <person name="Baker D."/>
            <person name="Gharbi K."/>
            <person name="Hall N."/>
            <person name="Watson M."/>
            <person name="Adriaenssens E.M."/>
            <person name="Foster-Nyarko E."/>
            <person name="Jarju S."/>
            <person name="Secka A."/>
            <person name="Antonio M."/>
            <person name="Oren A."/>
            <person name="Chaudhuri R.R."/>
            <person name="La Ragione R."/>
            <person name="Hildebrand F."/>
            <person name="Pallen M.J."/>
        </authorList>
    </citation>
    <scope>NUCLEOTIDE SEQUENCE</scope>
    <source>
        <strain evidence="11">ChiHcec3-11533</strain>
    </source>
</reference>
<dbReference type="EMBL" id="DVMU01000016">
    <property type="protein sequence ID" value="HIU33056.1"/>
    <property type="molecule type" value="Genomic_DNA"/>
</dbReference>
<protein>
    <submittedName>
        <fullName evidence="11">Amino acid ABC transporter permease</fullName>
    </submittedName>
</protein>
<dbReference type="Gene3D" id="1.10.3720.10">
    <property type="entry name" value="MetI-like"/>
    <property type="match status" value="1"/>
</dbReference>
<dbReference type="AlphaFoldDB" id="A0A9D1LBT9"/>
<dbReference type="InterPro" id="IPR035906">
    <property type="entry name" value="MetI-like_sf"/>
</dbReference>
<dbReference type="PANTHER" id="PTHR30614:SF20">
    <property type="entry name" value="GLUTAMINE TRANSPORT SYSTEM PERMEASE PROTEIN GLNP"/>
    <property type="match status" value="1"/>
</dbReference>
<dbReference type="PANTHER" id="PTHR30614">
    <property type="entry name" value="MEMBRANE COMPONENT OF AMINO ACID ABC TRANSPORTER"/>
    <property type="match status" value="1"/>
</dbReference>
<keyword evidence="7 9" id="KW-1133">Transmembrane helix</keyword>
<evidence type="ECO:0000256" key="4">
    <source>
        <dbReference type="ARBA" id="ARBA00022475"/>
    </source>
</evidence>
<dbReference type="FunFam" id="1.10.3720.10:FF:000033">
    <property type="entry name" value="Polar amino acid ABC transporter permease"/>
    <property type="match status" value="1"/>
</dbReference>
<comment type="subcellular location">
    <subcellularLocation>
        <location evidence="1 9">Cell membrane</location>
        <topology evidence="1 9">Multi-pass membrane protein</topology>
    </subcellularLocation>
</comment>
<dbReference type="GO" id="GO:0006865">
    <property type="term" value="P:amino acid transport"/>
    <property type="evidence" value="ECO:0007669"/>
    <property type="project" value="UniProtKB-KW"/>
</dbReference>
<dbReference type="InterPro" id="IPR043429">
    <property type="entry name" value="ArtM/GltK/GlnP/TcyL/YhdX-like"/>
</dbReference>
<keyword evidence="6" id="KW-0029">Amino-acid transport</keyword>
<feature type="domain" description="ABC transmembrane type-1" evidence="10">
    <location>
        <begin position="34"/>
        <end position="236"/>
    </location>
</feature>
<dbReference type="NCBIfam" id="TIGR01726">
    <property type="entry name" value="HEQRo_perm_3TM"/>
    <property type="match status" value="1"/>
</dbReference>
<comment type="caution">
    <text evidence="11">The sequence shown here is derived from an EMBL/GenBank/DDBJ whole genome shotgun (WGS) entry which is preliminary data.</text>
</comment>
<evidence type="ECO:0000256" key="3">
    <source>
        <dbReference type="ARBA" id="ARBA00022448"/>
    </source>
</evidence>
<accession>A0A9D1LBT9</accession>
<evidence type="ECO:0000256" key="1">
    <source>
        <dbReference type="ARBA" id="ARBA00004651"/>
    </source>
</evidence>
<dbReference type="PROSITE" id="PS50928">
    <property type="entry name" value="ABC_TM1"/>
    <property type="match status" value="1"/>
</dbReference>
<proteinExistence type="inferred from homology"/>
<feature type="transmembrane region" description="Helical" evidence="9">
    <location>
        <begin position="115"/>
        <end position="133"/>
    </location>
</feature>
<feature type="transmembrane region" description="Helical" evidence="9">
    <location>
        <begin position="78"/>
        <end position="109"/>
    </location>
</feature>
<evidence type="ECO:0000256" key="2">
    <source>
        <dbReference type="ARBA" id="ARBA00010072"/>
    </source>
</evidence>
<keyword evidence="3 9" id="KW-0813">Transport</keyword>
<name>A0A9D1LBT9_9FIRM</name>
<dbReference type="Proteomes" id="UP000824072">
    <property type="component" value="Unassembled WGS sequence"/>
</dbReference>
<dbReference type="InterPro" id="IPR010065">
    <property type="entry name" value="AA_ABC_transptr_permease_3TM"/>
</dbReference>
<evidence type="ECO:0000256" key="9">
    <source>
        <dbReference type="RuleBase" id="RU363032"/>
    </source>
</evidence>
<reference evidence="11" key="1">
    <citation type="submission" date="2020-10" db="EMBL/GenBank/DDBJ databases">
        <authorList>
            <person name="Gilroy R."/>
        </authorList>
    </citation>
    <scope>NUCLEOTIDE SEQUENCE</scope>
    <source>
        <strain evidence="11">ChiHcec3-11533</strain>
    </source>
</reference>
<evidence type="ECO:0000256" key="5">
    <source>
        <dbReference type="ARBA" id="ARBA00022692"/>
    </source>
</evidence>
<organism evidence="11 12">
    <name type="scientific">Candidatus Pullichristensenella excrementigallinarum</name>
    <dbReference type="NCBI Taxonomy" id="2840907"/>
    <lineage>
        <taxon>Bacteria</taxon>
        <taxon>Bacillati</taxon>
        <taxon>Bacillota</taxon>
        <taxon>Clostridia</taxon>
        <taxon>Candidatus Pullichristensenella</taxon>
    </lineage>
</organism>
<evidence type="ECO:0000256" key="6">
    <source>
        <dbReference type="ARBA" id="ARBA00022970"/>
    </source>
</evidence>
<evidence type="ECO:0000256" key="8">
    <source>
        <dbReference type="ARBA" id="ARBA00023136"/>
    </source>
</evidence>
<evidence type="ECO:0000259" key="10">
    <source>
        <dbReference type="PROSITE" id="PS50928"/>
    </source>
</evidence>
<gene>
    <name evidence="11" type="ORF">IAB02_00705</name>
</gene>
<sequence>MGGKNLEAWFEKLKAEFELNFIKGNRWRYLWEGLGNTLLITFLALLMGVVIGVLIAMVRSTYDKTVSTTPHKTIGSRLFGLLNGFCRVYLTVLRGTPVVVQLMIIYFVIFASSDNGVLVAALAFGLNSGAYVAEIIRGGIMSIDNGQFEAGRSLGFNYVSTMRYIIIPQAFKNVLPSLMNEFIALLKETSVAGYVAVQDLTKGGDIIRSRTYSPFMPLIAVALVYLALVMFFSWLVSKLERRLRSSDH</sequence>
<keyword evidence="5 9" id="KW-0812">Transmembrane</keyword>
<evidence type="ECO:0000313" key="12">
    <source>
        <dbReference type="Proteomes" id="UP000824072"/>
    </source>
</evidence>
<evidence type="ECO:0000313" key="11">
    <source>
        <dbReference type="EMBL" id="HIU33056.1"/>
    </source>
</evidence>
<evidence type="ECO:0000256" key="7">
    <source>
        <dbReference type="ARBA" id="ARBA00022989"/>
    </source>
</evidence>
<dbReference type="GO" id="GO:0043190">
    <property type="term" value="C:ATP-binding cassette (ABC) transporter complex"/>
    <property type="evidence" value="ECO:0007669"/>
    <property type="project" value="InterPro"/>
</dbReference>